<evidence type="ECO:0008006" key="2">
    <source>
        <dbReference type="Google" id="ProtNLM"/>
    </source>
</evidence>
<dbReference type="GO" id="GO:0046872">
    <property type="term" value="F:metal ion binding"/>
    <property type="evidence" value="ECO:0007669"/>
    <property type="project" value="UniProtKB-ARBA"/>
</dbReference>
<dbReference type="InterPro" id="IPR008775">
    <property type="entry name" value="Phytyl_CoA_dOase-like"/>
</dbReference>
<accession>A0A382ZP99</accession>
<name>A0A382ZP99_9ZZZZ</name>
<dbReference type="EMBL" id="UINC01185612">
    <property type="protein sequence ID" value="SVD97406.1"/>
    <property type="molecule type" value="Genomic_DNA"/>
</dbReference>
<organism evidence="1">
    <name type="scientific">marine metagenome</name>
    <dbReference type="NCBI Taxonomy" id="408172"/>
    <lineage>
        <taxon>unclassified sequences</taxon>
        <taxon>metagenomes</taxon>
        <taxon>ecological metagenomes</taxon>
    </lineage>
</organism>
<dbReference type="PANTHER" id="PTHR20883">
    <property type="entry name" value="PHYTANOYL-COA DIOXYGENASE DOMAIN CONTAINING 1"/>
    <property type="match status" value="1"/>
</dbReference>
<evidence type="ECO:0000313" key="1">
    <source>
        <dbReference type="EMBL" id="SVD97406.1"/>
    </source>
</evidence>
<dbReference type="PANTHER" id="PTHR20883:SF48">
    <property type="entry name" value="ECTOINE DIOXYGENASE"/>
    <property type="match status" value="1"/>
</dbReference>
<dbReference type="SUPFAM" id="SSF51197">
    <property type="entry name" value="Clavaminate synthase-like"/>
    <property type="match status" value="1"/>
</dbReference>
<protein>
    <recommendedName>
        <fullName evidence="2">Phytanoyl-CoA dioxygenase</fullName>
    </recommendedName>
</protein>
<dbReference type="Gene3D" id="2.60.120.620">
    <property type="entry name" value="q2cbj1_9rhob like domain"/>
    <property type="match status" value="1"/>
</dbReference>
<sequence>MKTIDRLKQEQVLENVQSGSDRDEDFQVYQIRTAHLRHPVFRMLINDSRLLDLVESLIGPDIRLIHYQGVYKPAHTGGEVRWHQDNDYFKVAENRTISVWLALDDVTVENGCMWYLPGHHHQLLQHEQLWDTSQKKGFYLA</sequence>
<feature type="non-terminal residue" evidence="1">
    <location>
        <position position="141"/>
    </location>
</feature>
<proteinExistence type="predicted"/>
<reference evidence="1" key="1">
    <citation type="submission" date="2018-05" db="EMBL/GenBank/DDBJ databases">
        <authorList>
            <person name="Lanie J.A."/>
            <person name="Ng W.-L."/>
            <person name="Kazmierczak K.M."/>
            <person name="Andrzejewski T.M."/>
            <person name="Davidsen T.M."/>
            <person name="Wayne K.J."/>
            <person name="Tettelin H."/>
            <person name="Glass J.I."/>
            <person name="Rusch D."/>
            <person name="Podicherti R."/>
            <person name="Tsui H.-C.T."/>
            <person name="Winkler M.E."/>
        </authorList>
    </citation>
    <scope>NUCLEOTIDE SEQUENCE</scope>
</reference>
<dbReference type="GO" id="GO:0016491">
    <property type="term" value="F:oxidoreductase activity"/>
    <property type="evidence" value="ECO:0007669"/>
    <property type="project" value="UniProtKB-ARBA"/>
</dbReference>
<dbReference type="Pfam" id="PF05721">
    <property type="entry name" value="PhyH"/>
    <property type="match status" value="1"/>
</dbReference>
<gene>
    <name evidence="1" type="ORF">METZ01_LOCUS450260</name>
</gene>
<dbReference type="AlphaFoldDB" id="A0A382ZP99"/>